<gene>
    <name evidence="10" type="ORF">DFR74_101407</name>
</gene>
<feature type="transmembrane region" description="Helical" evidence="9">
    <location>
        <begin position="317"/>
        <end position="334"/>
    </location>
</feature>
<sequence>MIKFALWPLAVMTVLNRVFIKAVNGFVTDDYKPVYNASLAFLNRQPVYTANFDSVDPHYLYPPGGTLLIAPIALIDPEKSRWLFILLNAVAILLAWYLLLKLFHYTVRSVAAPALLLAMFMSETVINTLVFTNVNGCILLAELIFLHLLLRRRDLWAGAILGLSITVKPTLAPLVLVAAARGQWKVFITAIGVPVALNVIAWPLHVDAGDFLARTLPYLLETRDYFNSSVPGNAAYYGLPDPLMWGIRLGMCALVAISLWLLYRYYREDELFFVTTSSGVLLLAEFLLAGLGQMYYSMLLFPFLMSVVLRNSVLRNWPAWLAIFGFLSYDKWLSDRWQSLGRNLEYLRITFGWGLLIIVVFCVLADRYLAARREGRLPVLDPAWMRDAPDPRGPQQPPVTVTQPESAQVRNGTKLEEEKRISVEQ</sequence>
<evidence type="ECO:0000256" key="1">
    <source>
        <dbReference type="ARBA" id="ARBA00004651"/>
    </source>
</evidence>
<evidence type="ECO:0000256" key="2">
    <source>
        <dbReference type="ARBA" id="ARBA00022475"/>
    </source>
</evidence>
<evidence type="ECO:0000256" key="8">
    <source>
        <dbReference type="SAM" id="MobiDB-lite"/>
    </source>
</evidence>
<accession>A0A366E250</accession>
<keyword evidence="6 9" id="KW-0472">Membrane</keyword>
<proteinExistence type="inferred from homology"/>
<feature type="transmembrane region" description="Helical" evidence="9">
    <location>
        <begin position="82"/>
        <end position="99"/>
    </location>
</feature>
<dbReference type="GO" id="GO:0005886">
    <property type="term" value="C:plasma membrane"/>
    <property type="evidence" value="ECO:0007669"/>
    <property type="project" value="UniProtKB-SubCell"/>
</dbReference>
<protein>
    <submittedName>
        <fullName evidence="10">Arabinofuranan 3-O-arabinosyltransferase</fullName>
    </submittedName>
</protein>
<keyword evidence="3 10" id="KW-0808">Transferase</keyword>
<dbReference type="AlphaFoldDB" id="A0A366E250"/>
<comment type="similarity">
    <text evidence="7">Belongs to the glycosyltransferase 87 family.</text>
</comment>
<feature type="transmembrane region" description="Helical" evidence="9">
    <location>
        <begin position="156"/>
        <end position="179"/>
    </location>
</feature>
<evidence type="ECO:0000313" key="10">
    <source>
        <dbReference type="EMBL" id="RBO96392.1"/>
    </source>
</evidence>
<evidence type="ECO:0000313" key="11">
    <source>
        <dbReference type="Proteomes" id="UP000252586"/>
    </source>
</evidence>
<evidence type="ECO:0000256" key="6">
    <source>
        <dbReference type="ARBA" id="ARBA00023136"/>
    </source>
</evidence>
<feature type="transmembrane region" description="Helical" evidence="9">
    <location>
        <begin position="270"/>
        <end position="288"/>
    </location>
</feature>
<keyword evidence="5 9" id="KW-1133">Transmembrane helix</keyword>
<feature type="transmembrane region" description="Helical" evidence="9">
    <location>
        <begin position="129"/>
        <end position="150"/>
    </location>
</feature>
<feature type="compositionally biased region" description="Basic and acidic residues" evidence="8">
    <location>
        <begin position="413"/>
        <end position="425"/>
    </location>
</feature>
<evidence type="ECO:0000256" key="9">
    <source>
        <dbReference type="SAM" id="Phobius"/>
    </source>
</evidence>
<evidence type="ECO:0000256" key="5">
    <source>
        <dbReference type="ARBA" id="ARBA00022989"/>
    </source>
</evidence>
<dbReference type="STRING" id="1210090.GCA_001613185_01122"/>
<dbReference type="EMBL" id="QNRE01000001">
    <property type="protein sequence ID" value="RBO96392.1"/>
    <property type="molecule type" value="Genomic_DNA"/>
</dbReference>
<feature type="region of interest" description="Disordered" evidence="8">
    <location>
        <begin position="387"/>
        <end position="425"/>
    </location>
</feature>
<evidence type="ECO:0000256" key="3">
    <source>
        <dbReference type="ARBA" id="ARBA00022679"/>
    </source>
</evidence>
<feature type="transmembrane region" description="Helical" evidence="9">
    <location>
        <begin position="186"/>
        <end position="204"/>
    </location>
</feature>
<comment type="subcellular location">
    <subcellularLocation>
        <location evidence="1">Cell membrane</location>
        <topology evidence="1">Multi-pass membrane protein</topology>
    </subcellularLocation>
</comment>
<reference evidence="10 11" key="1">
    <citation type="submission" date="2018-06" db="EMBL/GenBank/DDBJ databases">
        <title>Genomic Encyclopedia of Type Strains, Phase IV (KMG-IV): sequencing the most valuable type-strain genomes for metagenomic binning, comparative biology and taxonomic classification.</title>
        <authorList>
            <person name="Goeker M."/>
        </authorList>
    </citation>
    <scope>NUCLEOTIDE SEQUENCE [LARGE SCALE GENOMIC DNA]</scope>
    <source>
        <strain evidence="10 11">DSM 44599</strain>
    </source>
</reference>
<evidence type="ECO:0000256" key="7">
    <source>
        <dbReference type="ARBA" id="ARBA00024033"/>
    </source>
</evidence>
<dbReference type="GO" id="GO:0016758">
    <property type="term" value="F:hexosyltransferase activity"/>
    <property type="evidence" value="ECO:0007669"/>
    <property type="project" value="InterPro"/>
</dbReference>
<organism evidence="10 11">
    <name type="scientific">Nocardia puris</name>
    <dbReference type="NCBI Taxonomy" id="208602"/>
    <lineage>
        <taxon>Bacteria</taxon>
        <taxon>Bacillati</taxon>
        <taxon>Actinomycetota</taxon>
        <taxon>Actinomycetes</taxon>
        <taxon>Mycobacteriales</taxon>
        <taxon>Nocardiaceae</taxon>
        <taxon>Nocardia</taxon>
    </lineage>
</organism>
<dbReference type="Pfam" id="PF09594">
    <property type="entry name" value="GT87"/>
    <property type="match status" value="1"/>
</dbReference>
<dbReference type="InterPro" id="IPR018584">
    <property type="entry name" value="GT87"/>
</dbReference>
<evidence type="ECO:0000256" key="4">
    <source>
        <dbReference type="ARBA" id="ARBA00022692"/>
    </source>
</evidence>
<feature type="transmembrane region" description="Helical" evidence="9">
    <location>
        <begin position="243"/>
        <end position="263"/>
    </location>
</feature>
<dbReference type="Proteomes" id="UP000252586">
    <property type="component" value="Unassembled WGS sequence"/>
</dbReference>
<name>A0A366E250_9NOCA</name>
<comment type="caution">
    <text evidence="10">The sequence shown here is derived from an EMBL/GenBank/DDBJ whole genome shotgun (WGS) entry which is preliminary data.</text>
</comment>
<keyword evidence="2" id="KW-1003">Cell membrane</keyword>
<feature type="transmembrane region" description="Helical" evidence="9">
    <location>
        <begin position="346"/>
        <end position="365"/>
    </location>
</feature>
<keyword evidence="4 9" id="KW-0812">Transmembrane</keyword>
<keyword evidence="11" id="KW-1185">Reference proteome</keyword>